<feature type="region of interest" description="Disordered" evidence="1">
    <location>
        <begin position="1"/>
        <end position="56"/>
    </location>
</feature>
<evidence type="ECO:0000313" key="3">
    <source>
        <dbReference type="EMBL" id="EAW15435.1"/>
    </source>
</evidence>
<dbReference type="VEuPathDB" id="FungiDB:NFIA_047710"/>
<dbReference type="AlphaFoldDB" id="A1DKW4"/>
<keyword evidence="2" id="KW-1133">Transmembrane helix</keyword>
<dbReference type="eggNOG" id="ENOG502RP7D">
    <property type="taxonomic scope" value="Eukaryota"/>
</dbReference>
<proteinExistence type="predicted"/>
<evidence type="ECO:0000313" key="4">
    <source>
        <dbReference type="Proteomes" id="UP000006702"/>
    </source>
</evidence>
<feature type="transmembrane region" description="Helical" evidence="2">
    <location>
        <begin position="116"/>
        <end position="133"/>
    </location>
</feature>
<accession>A1DKW4</accession>
<keyword evidence="4" id="KW-1185">Reference proteome</keyword>
<keyword evidence="2" id="KW-0812">Transmembrane</keyword>
<dbReference type="KEGG" id="nfi:NFIA_047710"/>
<feature type="compositionally biased region" description="Basic and acidic residues" evidence="1">
    <location>
        <begin position="26"/>
        <end position="38"/>
    </location>
</feature>
<dbReference type="Proteomes" id="UP000006702">
    <property type="component" value="Unassembled WGS sequence"/>
</dbReference>
<dbReference type="OrthoDB" id="4487168at2759"/>
<name>A1DKW4_NEOFI</name>
<dbReference type="GeneID" id="4583846"/>
<dbReference type="HOGENOM" id="CLU_1594158_0_0_1"/>
<protein>
    <submittedName>
        <fullName evidence="3">Uncharacterized protein</fullName>
    </submittedName>
</protein>
<keyword evidence="2" id="KW-0472">Membrane</keyword>
<evidence type="ECO:0000256" key="1">
    <source>
        <dbReference type="SAM" id="MobiDB-lite"/>
    </source>
</evidence>
<dbReference type="EMBL" id="DS027698">
    <property type="protein sequence ID" value="EAW15435.1"/>
    <property type="molecule type" value="Genomic_DNA"/>
</dbReference>
<dbReference type="OMA" id="KRPETDY"/>
<sequence length="175" mass="20181">MAPHKVMEDTPTQQILSDNVWKRKRPETDYERWQREQDESYEPGGRPQYGPPNEYRTDDYVLEINEELRHGQHYVEDRPPSHGYFVSSKAPAKPVTSEGSIISTARKALHLGDETFMGSLLFFAVLLMILFAVSKSIKRGRRCLALPRSDTPDRPRLDDKRAHISFVSNSSLVYM</sequence>
<gene>
    <name evidence="3" type="ORF">NFIA_047710</name>
</gene>
<reference evidence="4" key="1">
    <citation type="journal article" date="2008" name="PLoS Genet.">
        <title>Genomic islands in the pathogenic filamentous fungus Aspergillus fumigatus.</title>
        <authorList>
            <person name="Fedorova N.D."/>
            <person name="Khaldi N."/>
            <person name="Joardar V.S."/>
            <person name="Maiti R."/>
            <person name="Amedeo P."/>
            <person name="Anderson M.J."/>
            <person name="Crabtree J."/>
            <person name="Silva J.C."/>
            <person name="Badger J.H."/>
            <person name="Albarraq A."/>
            <person name="Angiuoli S."/>
            <person name="Bussey H."/>
            <person name="Bowyer P."/>
            <person name="Cotty P.J."/>
            <person name="Dyer P.S."/>
            <person name="Egan A."/>
            <person name="Galens K."/>
            <person name="Fraser-Liggett C.M."/>
            <person name="Haas B.J."/>
            <person name="Inman J.M."/>
            <person name="Kent R."/>
            <person name="Lemieux S."/>
            <person name="Malavazi I."/>
            <person name="Orvis J."/>
            <person name="Roemer T."/>
            <person name="Ronning C.M."/>
            <person name="Sundaram J.P."/>
            <person name="Sutton G."/>
            <person name="Turner G."/>
            <person name="Venter J.C."/>
            <person name="White O.R."/>
            <person name="Whitty B.R."/>
            <person name="Youngman P."/>
            <person name="Wolfe K.H."/>
            <person name="Goldman G.H."/>
            <person name="Wortman J.R."/>
            <person name="Jiang B."/>
            <person name="Denning D.W."/>
            <person name="Nierman W.C."/>
        </authorList>
    </citation>
    <scope>NUCLEOTIDE SEQUENCE [LARGE SCALE GENOMIC DNA]</scope>
    <source>
        <strain evidence="4">ATCC 1020 / DSM 3700 / CBS 544.65 / FGSC A1164 / JCM 1740 / NRRL 181 / WB 181</strain>
    </source>
</reference>
<organism evidence="3 4">
    <name type="scientific">Neosartorya fischeri (strain ATCC 1020 / DSM 3700 / CBS 544.65 / FGSC A1164 / JCM 1740 / NRRL 181 / WB 181)</name>
    <name type="common">Aspergillus fischerianus</name>
    <dbReference type="NCBI Taxonomy" id="331117"/>
    <lineage>
        <taxon>Eukaryota</taxon>
        <taxon>Fungi</taxon>
        <taxon>Dikarya</taxon>
        <taxon>Ascomycota</taxon>
        <taxon>Pezizomycotina</taxon>
        <taxon>Eurotiomycetes</taxon>
        <taxon>Eurotiomycetidae</taxon>
        <taxon>Eurotiales</taxon>
        <taxon>Aspergillaceae</taxon>
        <taxon>Aspergillus</taxon>
        <taxon>Aspergillus subgen. Fumigati</taxon>
    </lineage>
</organism>
<evidence type="ECO:0000256" key="2">
    <source>
        <dbReference type="SAM" id="Phobius"/>
    </source>
</evidence>
<dbReference type="RefSeq" id="XP_001257332.1">
    <property type="nucleotide sequence ID" value="XM_001257331.1"/>
</dbReference>